<dbReference type="RefSeq" id="WP_123485475.1">
    <property type="nucleotide sequence ID" value="NZ_CAOOSQ010000092.1"/>
</dbReference>
<organism evidence="1 2">
    <name type="scientific">Muribaculum intestinale</name>
    <dbReference type="NCBI Taxonomy" id="1796646"/>
    <lineage>
        <taxon>Bacteria</taxon>
        <taxon>Pseudomonadati</taxon>
        <taxon>Bacteroidota</taxon>
        <taxon>Bacteroidia</taxon>
        <taxon>Bacteroidales</taxon>
        <taxon>Muribaculaceae</taxon>
        <taxon>Muribaculum</taxon>
    </lineage>
</organism>
<name>A0A4S2FMX7_9BACT</name>
<comment type="caution">
    <text evidence="1">The sequence shown here is derived from an EMBL/GenBank/DDBJ whole genome shotgun (WGS) entry which is preliminary data.</text>
</comment>
<evidence type="ECO:0000313" key="2">
    <source>
        <dbReference type="Proteomes" id="UP000306630"/>
    </source>
</evidence>
<evidence type="ECO:0000313" key="1">
    <source>
        <dbReference type="EMBL" id="TGY70338.1"/>
    </source>
</evidence>
<dbReference type="PROSITE" id="PS51257">
    <property type="entry name" value="PROKAR_LIPOPROTEIN"/>
    <property type="match status" value="1"/>
</dbReference>
<gene>
    <name evidence="1" type="ORF">E5333_12780</name>
</gene>
<dbReference type="AlphaFoldDB" id="A0A4S2FMX7"/>
<dbReference type="EMBL" id="SRYD01000061">
    <property type="protein sequence ID" value="TGY70338.1"/>
    <property type="molecule type" value="Genomic_DNA"/>
</dbReference>
<sequence length="147" mass="16365">MKVKKIHIAIATAILSLIVIAGCSRSIDYNDGEPVMFSELPKEVQDTLIWWGEHTIVSVGDTVVVELDDVVCFDSDYTFLRSTLGPWITSRGLRRNRDGKEWKFNGNLNVPTPIVTIGDTIYIPSGYNLVTCGGVNPDAVFYRQTLN</sequence>
<accession>A0A4S2FMX7</accession>
<dbReference type="Proteomes" id="UP000306630">
    <property type="component" value="Unassembled WGS sequence"/>
</dbReference>
<reference evidence="1 2" key="1">
    <citation type="submission" date="2019-04" db="EMBL/GenBank/DDBJ databases">
        <title>Microbes associate with the intestines of laboratory mice.</title>
        <authorList>
            <person name="Navarre W."/>
            <person name="Wong E."/>
            <person name="Huang K."/>
            <person name="Tropini C."/>
            <person name="Ng K."/>
            <person name="Yu B."/>
        </authorList>
    </citation>
    <scope>NUCLEOTIDE SEQUENCE [LARGE SCALE GENOMIC DNA]</scope>
    <source>
        <strain evidence="1 2">NM06_A21</strain>
    </source>
</reference>
<proteinExistence type="predicted"/>
<protein>
    <submittedName>
        <fullName evidence="1">Uncharacterized protein</fullName>
    </submittedName>
</protein>